<protein>
    <submittedName>
        <fullName evidence="8">Glucan biosynthesis protein G</fullName>
    </submittedName>
</protein>
<dbReference type="GO" id="GO:0030288">
    <property type="term" value="C:outer membrane-bounded periplasmic space"/>
    <property type="evidence" value="ECO:0007669"/>
    <property type="project" value="TreeGrafter"/>
</dbReference>
<dbReference type="EMBL" id="WIND01000004">
    <property type="protein sequence ID" value="MSU89453.1"/>
    <property type="molecule type" value="Genomic_DNA"/>
</dbReference>
<dbReference type="GO" id="GO:0003824">
    <property type="term" value="F:catalytic activity"/>
    <property type="evidence" value="ECO:0007669"/>
    <property type="project" value="InterPro"/>
</dbReference>
<dbReference type="Gene3D" id="2.60.40.10">
    <property type="entry name" value="Immunoglobulins"/>
    <property type="match status" value="1"/>
</dbReference>
<evidence type="ECO:0000259" key="7">
    <source>
        <dbReference type="Pfam" id="PF04349"/>
    </source>
</evidence>
<keyword evidence="9" id="KW-1185">Reference proteome</keyword>
<sequence>MTVLSRRQSLALAAAFAALPAFGRANGGSEPGITLGAPSSFGPDHVRDRARSLAATAFRRPKQVPQAWQDLSYDQYRAIWFDTRNALWRDEGLPAQVEFFAPGLYFPTPIRVNAVDPAQRQARPVLFDLRVFDRTDQVPDLPVDETLGYSGLRLHGELEKAGVFQEYAVFQGASYFRAIGKGQTYGLSARGLALDTAAPEGEEFPEFREFWIETPEPGQQDVVVYALLDGPSTTGAYRFRIRHGETTVMDVAASLFPRRALDHVGIAPQTSMFFFDQTNRDRHADFRPAVHDSDGLLVWNGAGERLWRALANPRELQVSSFVDDSPRGFGLMQRARRFSDFADFAANYHRRPGLWVEPAEGWGPGAVTLVEIPTDKEIYDNIVAYWRPRAPLVARAEHRFAYRLHWGSAAPVAADRAHVLETRIGPSFSGRRLAAIDFAPHPRLPDDPARVMAHASSNRGSVSAPILQRNPETGGMRLDFGFDPDADRAMELRAQLLVDGAPVSEVWLYRWTP</sequence>
<dbReference type="RefSeq" id="WP_154445937.1">
    <property type="nucleotide sequence ID" value="NZ_WIND01000004.1"/>
</dbReference>
<dbReference type="GO" id="GO:0051274">
    <property type="term" value="P:beta-glucan biosynthetic process"/>
    <property type="evidence" value="ECO:0007669"/>
    <property type="project" value="TreeGrafter"/>
</dbReference>
<proteinExistence type="inferred from homology"/>
<dbReference type="PIRSF" id="PIRSF006281">
    <property type="entry name" value="MdoG"/>
    <property type="match status" value="1"/>
</dbReference>
<name>A0A6L5YYV4_9RHOB</name>
<dbReference type="AlphaFoldDB" id="A0A6L5YYV4"/>
<feature type="chain" id="PRO_5026917439" evidence="6">
    <location>
        <begin position="24"/>
        <end position="513"/>
    </location>
</feature>
<dbReference type="SUPFAM" id="SSF74650">
    <property type="entry name" value="Galactose mutarotase-like"/>
    <property type="match status" value="1"/>
</dbReference>
<dbReference type="InterPro" id="IPR007444">
    <property type="entry name" value="Glucan_biosyn_MdoG_C"/>
</dbReference>
<organism evidence="8 9">
    <name type="scientific">Halovulum marinum</name>
    <dbReference type="NCBI Taxonomy" id="2662447"/>
    <lineage>
        <taxon>Bacteria</taxon>
        <taxon>Pseudomonadati</taxon>
        <taxon>Pseudomonadota</taxon>
        <taxon>Alphaproteobacteria</taxon>
        <taxon>Rhodobacterales</taxon>
        <taxon>Paracoccaceae</taxon>
        <taxon>Halovulum</taxon>
    </lineage>
</organism>
<dbReference type="SUPFAM" id="SSF81296">
    <property type="entry name" value="E set domains"/>
    <property type="match status" value="1"/>
</dbReference>
<comment type="pathway">
    <text evidence="2">Glycan metabolism; osmoregulated periplasmic glucan (OPG) biosynthesis.</text>
</comment>
<gene>
    <name evidence="8" type="ORF">GE300_07465</name>
</gene>
<dbReference type="InterPro" id="IPR006311">
    <property type="entry name" value="TAT_signal"/>
</dbReference>
<evidence type="ECO:0000256" key="6">
    <source>
        <dbReference type="SAM" id="SignalP"/>
    </source>
</evidence>
<comment type="subcellular location">
    <subcellularLocation>
        <location evidence="1">Periplasm</location>
    </subcellularLocation>
</comment>
<dbReference type="Pfam" id="PF04349">
    <property type="entry name" value="MdoG"/>
    <property type="match status" value="1"/>
</dbReference>
<dbReference type="FunFam" id="2.70.98.10:FF:000001">
    <property type="entry name" value="Glucans biosynthesis protein G"/>
    <property type="match status" value="1"/>
</dbReference>
<dbReference type="Proteomes" id="UP000474957">
    <property type="component" value="Unassembled WGS sequence"/>
</dbReference>
<evidence type="ECO:0000256" key="5">
    <source>
        <dbReference type="ARBA" id="ARBA00022764"/>
    </source>
</evidence>
<dbReference type="InterPro" id="IPR014756">
    <property type="entry name" value="Ig_E-set"/>
</dbReference>
<dbReference type="InterPro" id="IPR013783">
    <property type="entry name" value="Ig-like_fold"/>
</dbReference>
<evidence type="ECO:0000256" key="3">
    <source>
        <dbReference type="ARBA" id="ARBA00009284"/>
    </source>
</evidence>
<evidence type="ECO:0000313" key="9">
    <source>
        <dbReference type="Proteomes" id="UP000474957"/>
    </source>
</evidence>
<reference evidence="8 9" key="1">
    <citation type="submission" date="2019-10" db="EMBL/GenBank/DDBJ databases">
        <title>Cognatihalovulum marinum gen. nov. sp. nov., a new member of the family Rhodobacteraceae isolated from deep seawater of the Northwest Indian Ocean.</title>
        <authorList>
            <person name="Ruan C."/>
            <person name="Wang J."/>
            <person name="Zheng X."/>
            <person name="Song L."/>
            <person name="Zhu Y."/>
            <person name="Huang Y."/>
            <person name="Lu Z."/>
            <person name="Du W."/>
            <person name="Huang L."/>
            <person name="Dai X."/>
        </authorList>
    </citation>
    <scope>NUCLEOTIDE SEQUENCE [LARGE SCALE GENOMIC DNA]</scope>
    <source>
        <strain evidence="8 9">2CG4</strain>
    </source>
</reference>
<dbReference type="InterPro" id="IPR011013">
    <property type="entry name" value="Gal_mutarotase_sf_dom"/>
</dbReference>
<dbReference type="GO" id="GO:0030246">
    <property type="term" value="F:carbohydrate binding"/>
    <property type="evidence" value="ECO:0007669"/>
    <property type="project" value="InterPro"/>
</dbReference>
<dbReference type="InterPro" id="IPR014718">
    <property type="entry name" value="GH-type_carb-bd"/>
</dbReference>
<evidence type="ECO:0000256" key="1">
    <source>
        <dbReference type="ARBA" id="ARBA00004418"/>
    </source>
</evidence>
<feature type="domain" description="Glucan biosynthesis periplasmic MdoG C-terminal" evidence="7">
    <location>
        <begin position="41"/>
        <end position="511"/>
    </location>
</feature>
<comment type="similarity">
    <text evidence="3">Belongs to the OpgD/OpgG family.</text>
</comment>
<evidence type="ECO:0000256" key="2">
    <source>
        <dbReference type="ARBA" id="ARBA00005001"/>
    </source>
</evidence>
<dbReference type="PANTHER" id="PTHR30504:SF2">
    <property type="entry name" value="GLUCANS BIOSYNTHESIS PROTEIN G"/>
    <property type="match status" value="1"/>
</dbReference>
<keyword evidence="5" id="KW-0574">Periplasm</keyword>
<dbReference type="Gene3D" id="2.70.98.10">
    <property type="match status" value="1"/>
</dbReference>
<evidence type="ECO:0000256" key="4">
    <source>
        <dbReference type="ARBA" id="ARBA00022729"/>
    </source>
</evidence>
<dbReference type="UniPathway" id="UPA00637"/>
<feature type="signal peptide" evidence="6">
    <location>
        <begin position="1"/>
        <end position="23"/>
    </location>
</feature>
<dbReference type="InterPro" id="IPR014438">
    <property type="entry name" value="Glucan_biosyn_MdoG/MdoD"/>
</dbReference>
<dbReference type="PROSITE" id="PS51318">
    <property type="entry name" value="TAT"/>
    <property type="match status" value="1"/>
</dbReference>
<dbReference type="PANTHER" id="PTHR30504">
    <property type="entry name" value="GLUCANS BIOSYNTHESIS PROTEIN"/>
    <property type="match status" value="1"/>
</dbReference>
<comment type="caution">
    <text evidence="8">The sequence shown here is derived from an EMBL/GenBank/DDBJ whole genome shotgun (WGS) entry which is preliminary data.</text>
</comment>
<evidence type="ECO:0000313" key="8">
    <source>
        <dbReference type="EMBL" id="MSU89453.1"/>
    </source>
</evidence>
<keyword evidence="4 6" id="KW-0732">Signal</keyword>
<accession>A0A6L5YYV4</accession>